<protein>
    <submittedName>
        <fullName evidence="3">Uncharacterized protein LOC111460871</fullName>
    </submittedName>
</protein>
<dbReference type="AlphaFoldDB" id="A0A6J1H7G7"/>
<name>A0A6J1H7G7_CUCMO</name>
<evidence type="ECO:0000256" key="1">
    <source>
        <dbReference type="SAM" id="MobiDB-lite"/>
    </source>
</evidence>
<dbReference type="Proteomes" id="UP000504609">
    <property type="component" value="Unplaced"/>
</dbReference>
<reference evidence="3" key="1">
    <citation type="submission" date="2025-08" db="UniProtKB">
        <authorList>
            <consortium name="RefSeq"/>
        </authorList>
    </citation>
    <scope>IDENTIFICATION</scope>
    <source>
        <tissue evidence="3">Young leaves</tissue>
    </source>
</reference>
<feature type="compositionally biased region" description="Basic and acidic residues" evidence="1">
    <location>
        <begin position="129"/>
        <end position="142"/>
    </location>
</feature>
<feature type="compositionally biased region" description="Low complexity" evidence="1">
    <location>
        <begin position="88"/>
        <end position="115"/>
    </location>
</feature>
<sequence>MDPTPPHVEPSADSGKAKKKSGGVMKIFKVALFMLRRRSNKSKATVDTGSDKSVWRRLVGSMRPLHVQGNESPPMSLPPLKSKKNLEELPTTWSLSPSSPSSSLSFTRTSRSSSFGTSKYASAINLQELDGRNDDDNDKNVIEDDNGGDEMIDAKAEEFIAQFYEQMRRQHRND</sequence>
<feature type="compositionally biased region" description="Low complexity" evidence="1">
    <location>
        <begin position="71"/>
        <end position="80"/>
    </location>
</feature>
<evidence type="ECO:0000313" key="2">
    <source>
        <dbReference type="Proteomes" id="UP000504609"/>
    </source>
</evidence>
<dbReference type="InterPro" id="IPR008480">
    <property type="entry name" value="DUF761_pln"/>
</dbReference>
<feature type="region of interest" description="Disordered" evidence="1">
    <location>
        <begin position="1"/>
        <end position="20"/>
    </location>
</feature>
<dbReference type="GeneID" id="111460871"/>
<dbReference type="PANTHER" id="PTHR36378:SF1">
    <property type="entry name" value="COTTON FIBER PROTEIN"/>
    <property type="match status" value="1"/>
</dbReference>
<feature type="region of interest" description="Disordered" evidence="1">
    <location>
        <begin position="62"/>
        <end position="151"/>
    </location>
</feature>
<organism evidence="2 3">
    <name type="scientific">Cucurbita moschata</name>
    <name type="common">Winter crookneck squash</name>
    <name type="synonym">Cucurbita pepo var. moschata</name>
    <dbReference type="NCBI Taxonomy" id="3662"/>
    <lineage>
        <taxon>Eukaryota</taxon>
        <taxon>Viridiplantae</taxon>
        <taxon>Streptophyta</taxon>
        <taxon>Embryophyta</taxon>
        <taxon>Tracheophyta</taxon>
        <taxon>Spermatophyta</taxon>
        <taxon>Magnoliopsida</taxon>
        <taxon>eudicotyledons</taxon>
        <taxon>Gunneridae</taxon>
        <taxon>Pentapetalae</taxon>
        <taxon>rosids</taxon>
        <taxon>fabids</taxon>
        <taxon>Cucurbitales</taxon>
        <taxon>Cucurbitaceae</taxon>
        <taxon>Cucurbiteae</taxon>
        <taxon>Cucurbita</taxon>
    </lineage>
</organism>
<dbReference type="KEGG" id="cmos:111460871"/>
<dbReference type="PANTHER" id="PTHR36378">
    <property type="entry name" value="COTTON FIBER PROTEIN"/>
    <property type="match status" value="1"/>
</dbReference>
<keyword evidence="2" id="KW-1185">Reference proteome</keyword>
<dbReference type="RefSeq" id="XP_022959983.1">
    <property type="nucleotide sequence ID" value="XM_023104215.1"/>
</dbReference>
<gene>
    <name evidence="3" type="primary">LOC111460871</name>
</gene>
<evidence type="ECO:0000313" key="3">
    <source>
        <dbReference type="RefSeq" id="XP_022959983.1"/>
    </source>
</evidence>
<accession>A0A6J1H7G7</accession>
<proteinExistence type="predicted"/>
<dbReference type="Pfam" id="PF05553">
    <property type="entry name" value="DUF761"/>
    <property type="match status" value="1"/>
</dbReference>